<name>A0A4R7P3D3_9GAMM</name>
<dbReference type="SUPFAM" id="SSF81296">
    <property type="entry name" value="E set domains"/>
    <property type="match status" value="1"/>
</dbReference>
<dbReference type="InterPro" id="IPR044901">
    <property type="entry name" value="Trehalose_TreZ_E-set_sf"/>
</dbReference>
<dbReference type="GO" id="GO:0005992">
    <property type="term" value="P:trehalose biosynthetic process"/>
    <property type="evidence" value="ECO:0007669"/>
    <property type="project" value="UniProtKB-UniRule"/>
</dbReference>
<evidence type="ECO:0000259" key="18">
    <source>
        <dbReference type="SMART" id="SM00642"/>
    </source>
</evidence>
<dbReference type="AlphaFoldDB" id="A0A4R7P3D3"/>
<evidence type="ECO:0000313" key="19">
    <source>
        <dbReference type="EMBL" id="TDU28265.1"/>
    </source>
</evidence>
<organism evidence="19 20">
    <name type="scientific">Panacagrimonas perspica</name>
    <dbReference type="NCBI Taxonomy" id="381431"/>
    <lineage>
        <taxon>Bacteria</taxon>
        <taxon>Pseudomonadati</taxon>
        <taxon>Pseudomonadota</taxon>
        <taxon>Gammaproteobacteria</taxon>
        <taxon>Nevskiales</taxon>
        <taxon>Nevskiaceae</taxon>
        <taxon>Panacagrimonas</taxon>
    </lineage>
</organism>
<dbReference type="CDD" id="cd11325">
    <property type="entry name" value="AmyAc_GTHase"/>
    <property type="match status" value="1"/>
</dbReference>
<dbReference type="InterPro" id="IPR012768">
    <property type="entry name" value="Trehalose_TreZ"/>
</dbReference>
<evidence type="ECO:0000313" key="20">
    <source>
        <dbReference type="Proteomes" id="UP000295341"/>
    </source>
</evidence>
<dbReference type="InterPro" id="IPR017853">
    <property type="entry name" value="GH"/>
</dbReference>
<keyword evidence="7 14" id="KW-0378">Hydrolase</keyword>
<dbReference type="PANTHER" id="PTHR43651:SF11">
    <property type="entry name" value="MALTO-OLIGOSYLTREHALOSE TREHALOHYDROLASE"/>
    <property type="match status" value="1"/>
</dbReference>
<keyword evidence="9 14" id="KW-0326">Glycosidase</keyword>
<reference evidence="19 20" key="1">
    <citation type="submission" date="2019-03" db="EMBL/GenBank/DDBJ databases">
        <title>Genomic Encyclopedia of Type Strains, Phase IV (KMG-IV): sequencing the most valuable type-strain genomes for metagenomic binning, comparative biology and taxonomic classification.</title>
        <authorList>
            <person name="Goeker M."/>
        </authorList>
    </citation>
    <scope>NUCLEOTIDE SEQUENCE [LARGE SCALE GENOMIC DNA]</scope>
    <source>
        <strain evidence="19 20">DSM 26377</strain>
    </source>
</reference>
<evidence type="ECO:0000256" key="5">
    <source>
        <dbReference type="ARBA" id="ARBA00015938"/>
    </source>
</evidence>
<dbReference type="Pfam" id="PF11941">
    <property type="entry name" value="DUF3459"/>
    <property type="match status" value="1"/>
</dbReference>
<dbReference type="GO" id="GO:0033942">
    <property type="term" value="F:4-alpha-D-(1-&gt;4)-alpha-D-glucanotrehalose trehalohydrolase activity"/>
    <property type="evidence" value="ECO:0007669"/>
    <property type="project" value="UniProtKB-EC"/>
</dbReference>
<dbReference type="EC" id="3.2.1.141" evidence="4 13"/>
<dbReference type="Proteomes" id="UP000295341">
    <property type="component" value="Unassembled WGS sequence"/>
</dbReference>
<comment type="catalytic activity">
    <reaction evidence="12 14">
        <text>hydrolysis of (1-&gt;4)-alpha-D-glucosidic linkage in 4-alpha-D-[(1-&gt;4)-alpha-D-glucanosyl]n trehalose to yield trehalose and (1-&gt;4)-alpha-D-glucan.</text>
        <dbReference type="EC" id="3.2.1.141"/>
    </reaction>
</comment>
<comment type="subcellular location">
    <subcellularLocation>
        <location evidence="1 15">Cytoplasm</location>
    </subcellularLocation>
</comment>
<dbReference type="OrthoDB" id="9800174at2"/>
<evidence type="ECO:0000256" key="10">
    <source>
        <dbReference type="ARBA" id="ARBA00032057"/>
    </source>
</evidence>
<dbReference type="Pfam" id="PF00128">
    <property type="entry name" value="Alpha-amylase"/>
    <property type="match status" value="1"/>
</dbReference>
<feature type="binding site" evidence="16">
    <location>
        <begin position="257"/>
        <end position="262"/>
    </location>
    <ligand>
        <name>substrate</name>
    </ligand>
</feature>
<comment type="similarity">
    <text evidence="3 14">Belongs to the glycosyl hydrolase 13 family.</text>
</comment>
<keyword evidence="20" id="KW-1185">Reference proteome</keyword>
<feature type="site" description="Transition state stabilizer" evidence="17">
    <location>
        <position position="387"/>
    </location>
</feature>
<evidence type="ECO:0000256" key="13">
    <source>
        <dbReference type="NCBIfam" id="TIGR02402"/>
    </source>
</evidence>
<feature type="domain" description="Glycosyl hydrolase family 13 catalytic" evidence="18">
    <location>
        <begin position="93"/>
        <end position="454"/>
    </location>
</feature>
<evidence type="ECO:0000256" key="6">
    <source>
        <dbReference type="ARBA" id="ARBA00022490"/>
    </source>
</evidence>
<dbReference type="InterPro" id="IPR022567">
    <property type="entry name" value="DUF3459"/>
</dbReference>
<dbReference type="Gene3D" id="1.10.10.760">
    <property type="entry name" value="E-set domains of sugar-utilizing enzymes"/>
    <property type="match status" value="1"/>
</dbReference>
<dbReference type="SMART" id="SM00642">
    <property type="entry name" value="Aamy"/>
    <property type="match status" value="1"/>
</dbReference>
<sequence>MSAAPPARPSFGAQVLGNGRTRFGLWAPALDEVTLELGDGRHEQLRPDAQGWFGCELACVAGTAYRYRLADGTAVSDPASRAQADDVHGDSLVVDPDAYAWRNTTWRGRPWTETVLYEVHVGLCGGFIGLQQQLPALAELGVTAIELMPIADFPGTRNWGYDGVLPFAPDRAYGSPEDLKSLVDTAHGLGLMMFLDVVYNHFGPDGNYLHAYAPAFFRDDRQTPWGPAIDFRRPEVRAFFTSNARYWLEEYRFDGLRFDAVHAIREPGWLRETAATIRAALEPARHLHLVLENDDNDAELLSGEGVDNAYDAQWNDDGHHALHVLLTGENQGYYAAYAEQPAQQLARCLSEGFIYQGETWPLNGEPRGMPSAQLPPSAFVLFLQNHDQIGNRALGERLTRLADPQALRAATALQLLCPMIPLLFMGEPWGAQEPFLFFTDHGDELAEQVREGRRREFAQFPAFADEAQRARIPDPNAQQTFEDSRPRAADADARARSLADEVRKLLRIRRESIVPGLPGCRSLGAHTLGAAGVCARWRLGTGRELLLAMNLATEPVAFVPPAGGTRIHASRADIEWRDERLAPRSTVAYLV</sequence>
<evidence type="ECO:0000256" key="16">
    <source>
        <dbReference type="PIRSR" id="PIRSR006337-2"/>
    </source>
</evidence>
<gene>
    <name evidence="19" type="ORF">DFR24_2632</name>
</gene>
<evidence type="ECO:0000256" key="15">
    <source>
        <dbReference type="PIRSR" id="PIRSR006337-1"/>
    </source>
</evidence>
<proteinExistence type="inferred from homology"/>
<dbReference type="Gene3D" id="2.60.40.10">
    <property type="entry name" value="Immunoglobulins"/>
    <property type="match status" value="1"/>
</dbReference>
<dbReference type="EMBL" id="SOBT01000009">
    <property type="protein sequence ID" value="TDU28265.1"/>
    <property type="molecule type" value="Genomic_DNA"/>
</dbReference>
<evidence type="ECO:0000256" key="3">
    <source>
        <dbReference type="ARBA" id="ARBA00008061"/>
    </source>
</evidence>
<evidence type="ECO:0000256" key="8">
    <source>
        <dbReference type="ARBA" id="ARBA00023277"/>
    </source>
</evidence>
<evidence type="ECO:0000256" key="1">
    <source>
        <dbReference type="ARBA" id="ARBA00004496"/>
    </source>
</evidence>
<dbReference type="PANTHER" id="PTHR43651">
    <property type="entry name" value="1,4-ALPHA-GLUCAN-BRANCHING ENZYME"/>
    <property type="match status" value="1"/>
</dbReference>
<feature type="binding site" evidence="16">
    <location>
        <begin position="386"/>
        <end position="391"/>
    </location>
    <ligand>
        <name>substrate</name>
    </ligand>
</feature>
<dbReference type="PIRSF" id="PIRSF006337">
    <property type="entry name" value="Trehalose_TreZ"/>
    <property type="match status" value="1"/>
</dbReference>
<evidence type="ECO:0000256" key="9">
    <source>
        <dbReference type="ARBA" id="ARBA00023295"/>
    </source>
</evidence>
<comment type="pathway">
    <text evidence="2 14">Glycan biosynthesis; trehalose biosynthesis.</text>
</comment>
<keyword evidence="6" id="KW-0963">Cytoplasm</keyword>
<feature type="active site" description="Proton donor" evidence="15">
    <location>
        <position position="292"/>
    </location>
</feature>
<comment type="caution">
    <text evidence="19">The sequence shown here is derived from an EMBL/GenBank/DDBJ whole genome shotgun (WGS) entry which is preliminary data.</text>
</comment>
<protein>
    <recommendedName>
        <fullName evidence="5 13">Malto-oligosyltrehalose trehalohydrolase</fullName>
        <shortName evidence="14">MTHase</shortName>
        <ecNumber evidence="4 13">3.2.1.141</ecNumber>
    </recommendedName>
    <alternativeName>
        <fullName evidence="11 14">4-alpha-D-((1-&gt;4)-alpha-D-glucano)trehalose trehalohydrolase</fullName>
    </alternativeName>
    <alternativeName>
        <fullName evidence="10 14">Maltooligosyl trehalose trehalohydrolase</fullName>
    </alternativeName>
</protein>
<keyword evidence="8" id="KW-0119">Carbohydrate metabolism</keyword>
<feature type="binding site" evidence="16">
    <location>
        <begin position="316"/>
        <end position="320"/>
    </location>
    <ligand>
        <name>substrate</name>
    </ligand>
</feature>
<evidence type="ECO:0000256" key="11">
    <source>
        <dbReference type="ARBA" id="ARBA00033284"/>
    </source>
</evidence>
<dbReference type="Gene3D" id="3.20.20.80">
    <property type="entry name" value="Glycosidases"/>
    <property type="match status" value="1"/>
</dbReference>
<dbReference type="GO" id="GO:0005737">
    <property type="term" value="C:cytoplasm"/>
    <property type="evidence" value="ECO:0007669"/>
    <property type="project" value="UniProtKB-SubCell"/>
</dbReference>
<evidence type="ECO:0000256" key="14">
    <source>
        <dbReference type="PIRNR" id="PIRNR006337"/>
    </source>
</evidence>
<dbReference type="UniPathway" id="UPA00299"/>
<accession>A0A4R7P3D3</accession>
<evidence type="ECO:0000256" key="12">
    <source>
        <dbReference type="ARBA" id="ARBA00034013"/>
    </source>
</evidence>
<dbReference type="CDD" id="cd02853">
    <property type="entry name" value="E_set_MTHase_like_N"/>
    <property type="match status" value="1"/>
</dbReference>
<dbReference type="InterPro" id="IPR013783">
    <property type="entry name" value="Ig-like_fold"/>
</dbReference>
<evidence type="ECO:0000256" key="4">
    <source>
        <dbReference type="ARBA" id="ARBA00012268"/>
    </source>
</evidence>
<dbReference type="RefSeq" id="WP_133881830.1">
    <property type="nucleotide sequence ID" value="NZ_MWIN01000005.1"/>
</dbReference>
<evidence type="ECO:0000256" key="7">
    <source>
        <dbReference type="ARBA" id="ARBA00022801"/>
    </source>
</evidence>
<evidence type="ECO:0000256" key="17">
    <source>
        <dbReference type="PIRSR" id="PIRSR006337-3"/>
    </source>
</evidence>
<dbReference type="InterPro" id="IPR014756">
    <property type="entry name" value="Ig_E-set"/>
</dbReference>
<dbReference type="InterPro" id="IPR006047">
    <property type="entry name" value="GH13_cat_dom"/>
</dbReference>
<dbReference type="SUPFAM" id="SSF51445">
    <property type="entry name" value="(Trans)glycosidases"/>
    <property type="match status" value="1"/>
</dbReference>
<dbReference type="NCBIfam" id="TIGR02402">
    <property type="entry name" value="trehalose_TreZ"/>
    <property type="match status" value="1"/>
</dbReference>
<evidence type="ECO:0000256" key="2">
    <source>
        <dbReference type="ARBA" id="ARBA00005199"/>
    </source>
</evidence>
<feature type="active site" description="Nucleophile" evidence="15">
    <location>
        <position position="259"/>
    </location>
</feature>